<proteinExistence type="predicted"/>
<dbReference type="Proteomes" id="UP000593565">
    <property type="component" value="Unassembled WGS sequence"/>
</dbReference>
<reference evidence="1 2" key="1">
    <citation type="submission" date="2020-02" db="EMBL/GenBank/DDBJ databases">
        <title>A chromosome-scale genome assembly of the black bullhead catfish (Ameiurus melas).</title>
        <authorList>
            <person name="Wen M."/>
            <person name="Zham M."/>
            <person name="Cabau C."/>
            <person name="Klopp C."/>
            <person name="Donnadieu C."/>
            <person name="Roques C."/>
            <person name="Bouchez O."/>
            <person name="Lampietro C."/>
            <person name="Jouanno E."/>
            <person name="Herpin A."/>
            <person name="Louis A."/>
            <person name="Berthelot C."/>
            <person name="Parey E."/>
            <person name="Roest-Crollius H."/>
            <person name="Braasch I."/>
            <person name="Postlethwait J."/>
            <person name="Robinson-Rechavi M."/>
            <person name="Echchiki A."/>
            <person name="Begum T."/>
            <person name="Montfort J."/>
            <person name="Schartl M."/>
            <person name="Bobe J."/>
            <person name="Guiguen Y."/>
        </authorList>
    </citation>
    <scope>NUCLEOTIDE SEQUENCE [LARGE SCALE GENOMIC DNA]</scope>
    <source>
        <strain evidence="1">M_S1</strain>
        <tissue evidence="1">Blood</tissue>
    </source>
</reference>
<name>A0A7J6B3D6_AMEME</name>
<feature type="non-terminal residue" evidence="1">
    <location>
        <position position="1"/>
    </location>
</feature>
<organism evidence="1 2">
    <name type="scientific">Ameiurus melas</name>
    <name type="common">Black bullhead</name>
    <name type="synonym">Silurus melas</name>
    <dbReference type="NCBI Taxonomy" id="219545"/>
    <lineage>
        <taxon>Eukaryota</taxon>
        <taxon>Metazoa</taxon>
        <taxon>Chordata</taxon>
        <taxon>Craniata</taxon>
        <taxon>Vertebrata</taxon>
        <taxon>Euteleostomi</taxon>
        <taxon>Actinopterygii</taxon>
        <taxon>Neopterygii</taxon>
        <taxon>Teleostei</taxon>
        <taxon>Ostariophysi</taxon>
        <taxon>Siluriformes</taxon>
        <taxon>Ictaluridae</taxon>
        <taxon>Ameiurus</taxon>
    </lineage>
</organism>
<sequence>MTNLKKERSKFEVCELVIRCLGSCSCSTMLRIRWNCGGLVSHASPCSATPPLLPWCSASGQAVWCSCHQPALRRCPRL</sequence>
<protein>
    <submittedName>
        <fullName evidence="1">Uncharacterized protein</fullName>
    </submittedName>
</protein>
<evidence type="ECO:0000313" key="1">
    <source>
        <dbReference type="EMBL" id="KAF4089495.1"/>
    </source>
</evidence>
<comment type="caution">
    <text evidence="1">The sequence shown here is derived from an EMBL/GenBank/DDBJ whole genome shotgun (WGS) entry which is preliminary data.</text>
</comment>
<dbReference type="EMBL" id="JAAGNN010000005">
    <property type="protein sequence ID" value="KAF4089495.1"/>
    <property type="molecule type" value="Genomic_DNA"/>
</dbReference>
<dbReference type="AlphaFoldDB" id="A0A7J6B3D6"/>
<keyword evidence="2" id="KW-1185">Reference proteome</keyword>
<accession>A0A7J6B3D6</accession>
<evidence type="ECO:0000313" key="2">
    <source>
        <dbReference type="Proteomes" id="UP000593565"/>
    </source>
</evidence>
<gene>
    <name evidence="1" type="ORF">AMELA_G00066620</name>
</gene>